<dbReference type="RefSeq" id="WP_059427138.1">
    <property type="nucleotide sequence ID" value="NZ_CP040464.1"/>
</dbReference>
<dbReference type="GeneID" id="29473321"/>
<keyword evidence="4" id="KW-1185">Reference proteome</keyword>
<sequence length="153" mass="17757">MMKFKKLIIFYVFLDVLLIFVAASFGDIYLLNSQVAMIASMIILFGSYQGYKSRVQNRSLNYELSETEKAIFEDIKEDDEMEDDPKNLSKQTKFRKVDIIGAFKPYRLIGYITLILAFFMLLRKDLFEPFSFLIGLAVMPIGVFLAGVFTRER</sequence>
<feature type="transmembrane region" description="Helical" evidence="1">
    <location>
        <begin position="129"/>
        <end position="149"/>
    </location>
</feature>
<evidence type="ECO:0000313" key="4">
    <source>
        <dbReference type="Proteomes" id="UP000052237"/>
    </source>
</evidence>
<dbReference type="Proteomes" id="UP000052257">
    <property type="component" value="Unassembled WGS sequence"/>
</dbReference>
<evidence type="ECO:0000313" key="2">
    <source>
        <dbReference type="EMBL" id="CUU74265.1"/>
    </source>
</evidence>
<reference evidence="4 5" key="1">
    <citation type="submission" date="2015-11" db="EMBL/GenBank/DDBJ databases">
        <authorList>
            <consortium name="Pathogen Informatics"/>
        </authorList>
    </citation>
    <scope>NUCLEOTIDE SEQUENCE [LARGE SCALE GENOMIC DNA]</scope>
    <source>
        <strain evidence="2 4">006A-0059</strain>
        <strain evidence="3 5">006A-0191</strain>
    </source>
</reference>
<evidence type="ECO:0000313" key="3">
    <source>
        <dbReference type="EMBL" id="CUU75294.1"/>
    </source>
</evidence>
<accession>A0A0S4RTZ7</accession>
<dbReference type="EMBL" id="FAUW01000002">
    <property type="protein sequence ID" value="CUU75294.1"/>
    <property type="molecule type" value="Genomic_DNA"/>
</dbReference>
<keyword evidence="1" id="KW-1133">Transmembrane helix</keyword>
<accession>A0A9W5AQR8</accession>
<gene>
    <name evidence="2" type="ORF">ERS686654_00589</name>
    <name evidence="3" type="ORF">ERS739220_00634</name>
</gene>
<protein>
    <submittedName>
        <fullName evidence="2">Integral membrane protein</fullName>
    </submittedName>
</protein>
<dbReference type="AlphaFoldDB" id="A0A0S4RTZ7"/>
<dbReference type="Proteomes" id="UP000052237">
    <property type="component" value="Unassembled WGS sequence"/>
</dbReference>
<keyword evidence="1" id="KW-0812">Transmembrane</keyword>
<feature type="transmembrane region" description="Helical" evidence="1">
    <location>
        <begin position="7"/>
        <end position="25"/>
    </location>
</feature>
<organism evidence="2 4">
    <name type="scientific">Campylobacter hyointestinalis subsp. hyointestinalis</name>
    <dbReference type="NCBI Taxonomy" id="91352"/>
    <lineage>
        <taxon>Bacteria</taxon>
        <taxon>Pseudomonadati</taxon>
        <taxon>Campylobacterota</taxon>
        <taxon>Epsilonproteobacteria</taxon>
        <taxon>Campylobacterales</taxon>
        <taxon>Campylobacteraceae</taxon>
        <taxon>Campylobacter</taxon>
    </lineage>
</organism>
<keyword evidence="1" id="KW-0472">Membrane</keyword>
<evidence type="ECO:0000256" key="1">
    <source>
        <dbReference type="SAM" id="Phobius"/>
    </source>
</evidence>
<feature type="transmembrane region" description="Helical" evidence="1">
    <location>
        <begin position="105"/>
        <end position="123"/>
    </location>
</feature>
<name>A0A0S4RTZ7_CAMHY</name>
<feature type="transmembrane region" description="Helical" evidence="1">
    <location>
        <begin position="31"/>
        <end position="51"/>
    </location>
</feature>
<comment type="caution">
    <text evidence="2">The sequence shown here is derived from an EMBL/GenBank/DDBJ whole genome shotgun (WGS) entry which is preliminary data.</text>
</comment>
<proteinExistence type="predicted"/>
<evidence type="ECO:0000313" key="5">
    <source>
        <dbReference type="Proteomes" id="UP000052257"/>
    </source>
</evidence>
<dbReference type="EMBL" id="FAVB01000001">
    <property type="protein sequence ID" value="CUU74265.1"/>
    <property type="molecule type" value="Genomic_DNA"/>
</dbReference>